<protein>
    <submittedName>
        <fullName evidence="1">Uncharacterized protein</fullName>
    </submittedName>
</protein>
<sequence>MKDAISLDKETSKGLRLSFETLSELGIDTDFNVQIINKPHEYVYIFVETDATNHDRGNTTDGIMIEMRYSKETGKIIHQFVR</sequence>
<dbReference type="Proteomes" id="UP001652504">
    <property type="component" value="Unassembled WGS sequence"/>
</dbReference>
<reference evidence="1 2" key="1">
    <citation type="submission" date="2022-10" db="EMBL/GenBank/DDBJ databases">
        <title>Aestuariibacter sp. AA17 isolated from Montipora capitata coral fragment.</title>
        <authorList>
            <person name="Emsley S.A."/>
            <person name="Pfannmuller K.M."/>
            <person name="Loughran R.M."/>
            <person name="Shlafstein M."/>
            <person name="Papke E."/>
            <person name="Saw J.H."/>
            <person name="Ushijima B."/>
            <person name="Videau P."/>
        </authorList>
    </citation>
    <scope>NUCLEOTIDE SEQUENCE [LARGE SCALE GENOMIC DNA]</scope>
    <source>
        <strain evidence="1 2">AA17</strain>
    </source>
</reference>
<keyword evidence="2" id="KW-1185">Reference proteome</keyword>
<dbReference type="EMBL" id="JAOWKX010000003">
    <property type="protein sequence ID" value="MCV2884642.1"/>
    <property type="molecule type" value="Genomic_DNA"/>
</dbReference>
<proteinExistence type="predicted"/>
<gene>
    <name evidence="1" type="ORF">OE749_08035</name>
</gene>
<comment type="caution">
    <text evidence="1">The sequence shown here is derived from an EMBL/GenBank/DDBJ whole genome shotgun (WGS) entry which is preliminary data.</text>
</comment>
<dbReference type="RefSeq" id="WP_263711920.1">
    <property type="nucleotide sequence ID" value="NZ_JAOWKX010000003.1"/>
</dbReference>
<accession>A0ABT3A7U2</accession>
<name>A0ABT3A7U2_9ALTE</name>
<evidence type="ECO:0000313" key="2">
    <source>
        <dbReference type="Proteomes" id="UP001652504"/>
    </source>
</evidence>
<organism evidence="1 2">
    <name type="scientific">Fluctibacter corallii</name>
    <dbReference type="NCBI Taxonomy" id="2984329"/>
    <lineage>
        <taxon>Bacteria</taxon>
        <taxon>Pseudomonadati</taxon>
        <taxon>Pseudomonadota</taxon>
        <taxon>Gammaproteobacteria</taxon>
        <taxon>Alteromonadales</taxon>
        <taxon>Alteromonadaceae</taxon>
        <taxon>Fluctibacter</taxon>
    </lineage>
</organism>
<evidence type="ECO:0000313" key="1">
    <source>
        <dbReference type="EMBL" id="MCV2884642.1"/>
    </source>
</evidence>